<name>A0A140GSP2_CLOPF</name>
<dbReference type="NCBIfam" id="NF010586">
    <property type="entry name" value="PRK13979.1"/>
    <property type="match status" value="1"/>
</dbReference>
<comment type="catalytic activity">
    <reaction evidence="1 7">
        <text>ATP-dependent breakage, passage and rejoining of double-stranded DNA.</text>
        <dbReference type="EC" id="5.6.2.2"/>
    </reaction>
</comment>
<dbReference type="Pfam" id="PF03989">
    <property type="entry name" value="DNA_gyraseA_C"/>
    <property type="match status" value="4"/>
</dbReference>
<dbReference type="InterPro" id="IPR035516">
    <property type="entry name" value="Gyrase/topoIV_suA_C"/>
</dbReference>
<evidence type="ECO:0000256" key="6">
    <source>
        <dbReference type="ARBA" id="ARBA00023235"/>
    </source>
</evidence>
<dbReference type="GO" id="GO:0005524">
    <property type="term" value="F:ATP binding"/>
    <property type="evidence" value="ECO:0007669"/>
    <property type="project" value="InterPro"/>
</dbReference>
<proteinExistence type="inferred from homology"/>
<dbReference type="PATRIC" id="fig|1502.177.peg.2571"/>
<dbReference type="PANTHER" id="PTHR43493:SF5">
    <property type="entry name" value="DNA GYRASE SUBUNIT A, CHLOROPLASTIC_MITOCHONDRIAL"/>
    <property type="match status" value="1"/>
</dbReference>
<dbReference type="GO" id="GO:0005737">
    <property type="term" value="C:cytoplasm"/>
    <property type="evidence" value="ECO:0007669"/>
    <property type="project" value="TreeGrafter"/>
</dbReference>
<dbReference type="Gene3D" id="3.90.199.10">
    <property type="entry name" value="Topoisomerase II, domain 5"/>
    <property type="match status" value="1"/>
</dbReference>
<keyword evidence="5 7" id="KW-0238">DNA-binding</keyword>
<dbReference type="GO" id="GO:0006265">
    <property type="term" value="P:DNA topological change"/>
    <property type="evidence" value="ECO:0007669"/>
    <property type="project" value="UniProtKB-UniRule"/>
</dbReference>
<reference evidence="10 11" key="1">
    <citation type="journal article" date="2016" name="PLoS ONE">
        <title>Plasmid Characterization and Chromosome Analysis of Two netF+ Clostridium perfringens Isolates Associated with Foal and Canine Necrotizing Enteritis.</title>
        <authorList>
            <person name="Mehdizadeh Gohari I."/>
            <person name="Kropinski A.M."/>
            <person name="Weese S.J."/>
            <person name="Parreira V.R."/>
            <person name="Whitehead A.E."/>
            <person name="Boerlin P."/>
            <person name="Prescott J.F."/>
        </authorList>
    </citation>
    <scope>NUCLEOTIDE SEQUENCE [LARGE SCALE GENOMIC DNA]</scope>
    <source>
        <strain evidence="10 11">JP838</strain>
    </source>
</reference>
<dbReference type="InterPro" id="IPR013758">
    <property type="entry name" value="Topo_IIA_A/C_ab"/>
</dbReference>
<accession>A0A140GSP2</accession>
<dbReference type="Gene3D" id="1.10.268.10">
    <property type="entry name" value="Topoisomerase, domain 3"/>
    <property type="match status" value="1"/>
</dbReference>
<dbReference type="SMART" id="SM00434">
    <property type="entry name" value="TOP4c"/>
    <property type="match status" value="1"/>
</dbReference>
<evidence type="ECO:0000256" key="1">
    <source>
        <dbReference type="ARBA" id="ARBA00000185"/>
    </source>
</evidence>
<dbReference type="AlphaFoldDB" id="A0A140GSP2"/>
<dbReference type="InterPro" id="IPR002205">
    <property type="entry name" value="Topo_IIA_dom_A"/>
</dbReference>
<dbReference type="Gene3D" id="2.120.10.90">
    <property type="entry name" value="DNA gyrase/topoisomerase IV, subunit A, C-terminal"/>
    <property type="match status" value="2"/>
</dbReference>
<dbReference type="SUPFAM" id="SSF56719">
    <property type="entry name" value="Type II DNA topoisomerase"/>
    <property type="match status" value="1"/>
</dbReference>
<evidence type="ECO:0000313" key="10">
    <source>
        <dbReference type="EMBL" id="AMN36567.1"/>
    </source>
</evidence>
<dbReference type="InterPro" id="IPR013757">
    <property type="entry name" value="Topo_IIA_A_a_sf"/>
</dbReference>
<evidence type="ECO:0000256" key="5">
    <source>
        <dbReference type="ARBA" id="ARBA00023125"/>
    </source>
</evidence>
<dbReference type="InterPro" id="IPR006691">
    <property type="entry name" value="GyrA/parC_rep"/>
</dbReference>
<feature type="coiled-coil region" evidence="8">
    <location>
        <begin position="918"/>
        <end position="945"/>
    </location>
</feature>
<dbReference type="NCBIfam" id="NF004044">
    <property type="entry name" value="PRK05561.1"/>
    <property type="match status" value="1"/>
</dbReference>
<keyword evidence="6 7" id="KW-0413">Isomerase</keyword>
<evidence type="ECO:0000256" key="2">
    <source>
        <dbReference type="ARBA" id="ARBA00008263"/>
    </source>
</evidence>
<evidence type="ECO:0000256" key="3">
    <source>
        <dbReference type="ARBA" id="ARBA00012895"/>
    </source>
</evidence>
<evidence type="ECO:0000313" key="11">
    <source>
        <dbReference type="Proteomes" id="UP000070260"/>
    </source>
</evidence>
<dbReference type="SUPFAM" id="SSF101904">
    <property type="entry name" value="GyrA/ParC C-terminal domain-like"/>
    <property type="match status" value="2"/>
</dbReference>
<dbReference type="CDD" id="cd00187">
    <property type="entry name" value="TOP4c"/>
    <property type="match status" value="1"/>
</dbReference>
<dbReference type="EC" id="5.6.2.2" evidence="3"/>
<dbReference type="Pfam" id="PF00521">
    <property type="entry name" value="DNA_topoisoIV"/>
    <property type="match status" value="1"/>
</dbReference>
<dbReference type="FunFam" id="1.10.268.10:FF:000001">
    <property type="entry name" value="DNA gyrase subunit A"/>
    <property type="match status" value="1"/>
</dbReference>
<dbReference type="GO" id="GO:0034335">
    <property type="term" value="F:DNA negative supercoiling activity"/>
    <property type="evidence" value="ECO:0007669"/>
    <property type="project" value="UniProtKB-ARBA"/>
</dbReference>
<evidence type="ECO:0000256" key="4">
    <source>
        <dbReference type="ARBA" id="ARBA00023029"/>
    </source>
</evidence>
<protein>
    <recommendedName>
        <fullName evidence="3">DNA topoisomerase (ATP-hydrolyzing)</fullName>
        <ecNumber evidence="3">5.6.2.2</ecNumber>
    </recommendedName>
</protein>
<dbReference type="Proteomes" id="UP000070260">
    <property type="component" value="Chromosome"/>
</dbReference>
<dbReference type="OrthoDB" id="9806486at2"/>
<dbReference type="GO" id="GO:0009330">
    <property type="term" value="C:DNA topoisomerase type II (double strand cut, ATP-hydrolyzing) complex"/>
    <property type="evidence" value="ECO:0007669"/>
    <property type="project" value="TreeGrafter"/>
</dbReference>
<feature type="domain" description="Topo IIA-type catalytic" evidence="9">
    <location>
        <begin position="40"/>
        <end position="513"/>
    </location>
</feature>
<organism evidence="10 11">
    <name type="scientific">Clostridium perfringens</name>
    <dbReference type="NCBI Taxonomy" id="1502"/>
    <lineage>
        <taxon>Bacteria</taxon>
        <taxon>Bacillati</taxon>
        <taxon>Bacillota</taxon>
        <taxon>Clostridia</taxon>
        <taxon>Eubacteriales</taxon>
        <taxon>Clostridiaceae</taxon>
        <taxon>Clostridium</taxon>
    </lineage>
</organism>
<evidence type="ECO:0000259" key="9">
    <source>
        <dbReference type="PROSITE" id="PS52040"/>
    </source>
</evidence>
<dbReference type="InterPro" id="IPR050220">
    <property type="entry name" value="Type_II_DNA_Topoisomerases"/>
</dbReference>
<sequence length="979" mass="110700">MAKKNIEIPKDNNIIRMPLEEVMPDNYLPYAVEVAKDRALPDVRDGLKPVHRRILYGAYMLKAFPDKPYYKSARIVGDILGKYHPHGDSSVYDAMVILAQNFSTRAPLIDGHGNWGSIDGDGAAAMRYTEARLSSISMEMLRDIEKNVVDMVPNYSDSEMEPKVLPARYPNLLVNGTFGIAVGLSTNIPPHNLREVIDGTLAYIDNNEITTRELMNYIKGPDLPTGGVLIGEKTLLSAYETGEGKVTLRAKAKIETLENGRLGIVITEFPYRRNKARILQTISDMTGDKRHAKALDGIVDIRDESDRTGIRAVIEFKKAVDHDMADKVLKYLYKKTDLQGNISFNMVALADGKPETMGLKTIISHYVNHQKDVVTRRTKRELEVAEKRFHIVEGFIKAIGIMDEVIATIRASKSKKDAHENLVSKFGFTDLQAEAILELMLYRLTGLEIKVFQKEHKELSKKIKALRKILENESVLLGVIKDELKEVAEVYGDERRTALIEDESEAKIDLEELIVAEDVMVTLSNEGFIKKIPLKTYNRSNVDENEIEYREGDYLKFLIKSNTKDTLAIFTDKGTVYQIKCNSVADKKWKDKGERLEDLIRGLSLEDEKIIALESIENFLPNKCFKFITANGLIKKTTLDKFVTAYSKLMAIKLKNDDLLASVSLIDSQDEERFVEIETTNGLNFVVSEPELEFTDRNILGVQLVPLKSGNQIKSIRFVDNYEYKEFIIGINKKGNIKTFSNMNSNSYEKVKVNSFRNIIAFSNKGKVFKFPAYLLQNTEESNISDLVDGFEKDELIIKVAPINEFGKIGEDLFVYFFSREGLVKKTSLREFLGEFNNQIAYKFKTPKDELVNVDINFENATVILVTKNGIGIKFSATAINPMGRVASGVTGISLKDDNKVIFGKVIPPSEGIDDKTLEAYNDYKKELTSNYEKLILESKQKEKAEVNIEDIKLQNRAGRGSSLMILVLEDYIRDVIIK</sequence>
<feature type="active site" description="O-(5'-phospho-DNA)-tyrosine intermediate" evidence="7">
    <location>
        <position position="128"/>
    </location>
</feature>
<evidence type="ECO:0000256" key="7">
    <source>
        <dbReference type="PROSITE-ProRule" id="PRU01384"/>
    </source>
</evidence>
<gene>
    <name evidence="10" type="ORF">JFP838_12580</name>
</gene>
<dbReference type="EMBL" id="CP010994">
    <property type="protein sequence ID" value="AMN36567.1"/>
    <property type="molecule type" value="Genomic_DNA"/>
</dbReference>
<comment type="similarity">
    <text evidence="2">Belongs to the type II topoisomerase GyrA/ParC subunit family.</text>
</comment>
<dbReference type="Gene3D" id="3.30.1360.40">
    <property type="match status" value="1"/>
</dbReference>
<dbReference type="InterPro" id="IPR013760">
    <property type="entry name" value="Topo_IIA-like_dom_sf"/>
</dbReference>
<keyword evidence="4 7" id="KW-0799">Topoisomerase</keyword>
<keyword evidence="8" id="KW-0175">Coiled coil</keyword>
<evidence type="ECO:0000256" key="8">
    <source>
        <dbReference type="SAM" id="Coils"/>
    </source>
</evidence>
<dbReference type="PANTHER" id="PTHR43493">
    <property type="entry name" value="DNA GYRASE/TOPOISOMERASE SUBUNIT A"/>
    <property type="match status" value="1"/>
</dbReference>
<dbReference type="GO" id="GO:0003677">
    <property type="term" value="F:DNA binding"/>
    <property type="evidence" value="ECO:0007669"/>
    <property type="project" value="UniProtKB-UniRule"/>
</dbReference>
<dbReference type="PROSITE" id="PS52040">
    <property type="entry name" value="TOPO_IIA"/>
    <property type="match status" value="1"/>
</dbReference>
<dbReference type="RefSeq" id="WP_061429022.1">
    <property type="nucleotide sequence ID" value="NZ_CATNZO010000001.1"/>
</dbReference>